<protein>
    <submittedName>
        <fullName evidence="1">Uncharacterized protein</fullName>
    </submittedName>
</protein>
<feature type="non-terminal residue" evidence="1">
    <location>
        <position position="64"/>
    </location>
</feature>
<proteinExistence type="predicted"/>
<comment type="caution">
    <text evidence="1">The sequence shown here is derived from an EMBL/GenBank/DDBJ whole genome shotgun (WGS) entry which is preliminary data.</text>
</comment>
<evidence type="ECO:0000313" key="1">
    <source>
        <dbReference type="EMBL" id="PIZ85947.1"/>
    </source>
</evidence>
<dbReference type="AlphaFoldDB" id="A0A2J0MDZ9"/>
<organism evidence="1 2">
    <name type="scientific">Candidatus Nomurabacteria bacterium CG_4_10_14_0_2_um_filter_33_9</name>
    <dbReference type="NCBI Taxonomy" id="1974728"/>
    <lineage>
        <taxon>Bacteria</taxon>
        <taxon>Candidatus Nomuraibacteriota</taxon>
    </lineage>
</organism>
<evidence type="ECO:0000313" key="2">
    <source>
        <dbReference type="Proteomes" id="UP000229132"/>
    </source>
</evidence>
<accession>A0A2J0MDZ9</accession>
<sequence>MKKIYKSEIEGMQDFWQELELVPDYSCNTDGKVNGILFEMKLEIKSYSEVEKQIKRYIRAYNTI</sequence>
<gene>
    <name evidence="1" type="ORF">COX94_01560</name>
</gene>
<dbReference type="Proteomes" id="UP000229132">
    <property type="component" value="Unassembled WGS sequence"/>
</dbReference>
<reference evidence="2" key="1">
    <citation type="submission" date="2017-09" db="EMBL/GenBank/DDBJ databases">
        <title>Depth-based differentiation of microbial function through sediment-hosted aquifers and enrichment of novel symbionts in the deep terrestrial subsurface.</title>
        <authorList>
            <person name="Probst A.J."/>
            <person name="Ladd B."/>
            <person name="Jarett J.K."/>
            <person name="Geller-Mcgrath D.E."/>
            <person name="Sieber C.M.K."/>
            <person name="Emerson J.B."/>
            <person name="Anantharaman K."/>
            <person name="Thomas B.C."/>
            <person name="Malmstrom R."/>
            <person name="Stieglmeier M."/>
            <person name="Klingl A."/>
            <person name="Woyke T."/>
            <person name="Ryan C.M."/>
            <person name="Banfield J.F."/>
        </authorList>
    </citation>
    <scope>NUCLEOTIDE SEQUENCE [LARGE SCALE GENOMIC DNA]</scope>
</reference>
<dbReference type="EMBL" id="PFOX01000029">
    <property type="protein sequence ID" value="PIZ85947.1"/>
    <property type="molecule type" value="Genomic_DNA"/>
</dbReference>
<name>A0A2J0MDZ9_9BACT</name>